<evidence type="ECO:0000256" key="3">
    <source>
        <dbReference type="ARBA" id="ARBA00023170"/>
    </source>
</evidence>
<evidence type="ECO:0000256" key="1">
    <source>
        <dbReference type="ARBA" id="ARBA00023015"/>
    </source>
</evidence>
<evidence type="ECO:0000313" key="6">
    <source>
        <dbReference type="Proteomes" id="UP000694941"/>
    </source>
</evidence>
<dbReference type="Gene3D" id="1.10.565.10">
    <property type="entry name" value="Retinoid X Receptor"/>
    <property type="match status" value="1"/>
</dbReference>
<organism evidence="6 7">
    <name type="scientific">Limulus polyphemus</name>
    <name type="common">Atlantic horseshoe crab</name>
    <dbReference type="NCBI Taxonomy" id="6850"/>
    <lineage>
        <taxon>Eukaryota</taxon>
        <taxon>Metazoa</taxon>
        <taxon>Ecdysozoa</taxon>
        <taxon>Arthropoda</taxon>
        <taxon>Chelicerata</taxon>
        <taxon>Merostomata</taxon>
        <taxon>Xiphosura</taxon>
        <taxon>Limulidae</taxon>
        <taxon>Limulus</taxon>
    </lineage>
</organism>
<reference evidence="7" key="1">
    <citation type="submission" date="2025-08" db="UniProtKB">
        <authorList>
            <consortium name="RefSeq"/>
        </authorList>
    </citation>
    <scope>IDENTIFICATION</scope>
    <source>
        <tissue evidence="7">Muscle</tissue>
    </source>
</reference>
<evidence type="ECO:0000256" key="2">
    <source>
        <dbReference type="ARBA" id="ARBA00023163"/>
    </source>
</evidence>
<protein>
    <submittedName>
        <fullName evidence="7">Photoreceptor-specific nuclear receptor-like</fullName>
    </submittedName>
</protein>
<sequence length="344" mass="38295">MAANLTTLGSYYAPSGEIKVGEVHDFPSTSFLSFENSDINSYPNREETASSFMYTQTEKTPSSGSVTAVKMSAGSIRGLSDSTNTNTRKHKNVPESQHSGIMGLNLNSPNSKMSPLLSITNPTYIPILGSFAYSYSGVSGNRASSSFQPLFPAHIDRVYESAAKLLFFSVKWIRGISSFLQLHFRDQAILLEDSWSDVFVLSAAQWGFPLHEGVLSMSATLSPEKRVVVVNQLQLMKDVMSQLTSLQVNSTEYAYLKTILLFKPEVHGLRDPLQVELLQDQTQLMLHEYVLTKQPPSKVRFGKLLLVLSVVRRISSHAIEEAFFRKTIGNIPIERLLCDMFHAT</sequence>
<dbReference type="SMART" id="SM00430">
    <property type="entry name" value="HOLI"/>
    <property type="match status" value="1"/>
</dbReference>
<dbReference type="Pfam" id="PF00104">
    <property type="entry name" value="Hormone_recep"/>
    <property type="match status" value="1"/>
</dbReference>
<proteinExistence type="predicted"/>
<feature type="region of interest" description="Disordered" evidence="4">
    <location>
        <begin position="76"/>
        <end position="100"/>
    </location>
</feature>
<accession>A0ABM1BN80</accession>
<evidence type="ECO:0000259" key="5">
    <source>
        <dbReference type="PROSITE" id="PS51843"/>
    </source>
</evidence>
<keyword evidence="3" id="KW-0675">Receptor</keyword>
<dbReference type="InterPro" id="IPR000536">
    <property type="entry name" value="Nucl_hrmn_rcpt_lig-bd"/>
</dbReference>
<dbReference type="Proteomes" id="UP000694941">
    <property type="component" value="Unplaced"/>
</dbReference>
<feature type="domain" description="NR LBD" evidence="5">
    <location>
        <begin position="108"/>
        <end position="344"/>
    </location>
</feature>
<name>A0ABM1BN80_LIMPO</name>
<dbReference type="RefSeq" id="XP_013785406.1">
    <property type="nucleotide sequence ID" value="XM_013929952.2"/>
</dbReference>
<dbReference type="PRINTS" id="PR00398">
    <property type="entry name" value="STRDHORMONER"/>
</dbReference>
<dbReference type="InterPro" id="IPR001723">
    <property type="entry name" value="Nuclear_hrmn_rcpt"/>
</dbReference>
<dbReference type="SUPFAM" id="SSF48508">
    <property type="entry name" value="Nuclear receptor ligand-binding domain"/>
    <property type="match status" value="1"/>
</dbReference>
<evidence type="ECO:0000256" key="4">
    <source>
        <dbReference type="SAM" id="MobiDB-lite"/>
    </source>
</evidence>
<keyword evidence="1" id="KW-0805">Transcription regulation</keyword>
<dbReference type="GeneID" id="106469456"/>
<dbReference type="PROSITE" id="PS51843">
    <property type="entry name" value="NR_LBD"/>
    <property type="match status" value="1"/>
</dbReference>
<keyword evidence="2" id="KW-0804">Transcription</keyword>
<dbReference type="InterPro" id="IPR035500">
    <property type="entry name" value="NHR-like_dom_sf"/>
</dbReference>
<gene>
    <name evidence="7" type="primary">LOC106469456</name>
</gene>
<dbReference type="PANTHER" id="PTHR24083">
    <property type="entry name" value="NUCLEAR HORMONE RECEPTOR"/>
    <property type="match status" value="1"/>
</dbReference>
<dbReference type="PRINTS" id="PR01282">
    <property type="entry name" value="COUPTNFACTOR"/>
</dbReference>
<evidence type="ECO:0000313" key="7">
    <source>
        <dbReference type="RefSeq" id="XP_013785406.1"/>
    </source>
</evidence>
<dbReference type="InterPro" id="IPR050274">
    <property type="entry name" value="Nuclear_hormone_rcpt_NR2"/>
</dbReference>
<keyword evidence="6" id="KW-1185">Reference proteome</keyword>